<evidence type="ECO:0000256" key="6">
    <source>
        <dbReference type="ARBA" id="ARBA00029853"/>
    </source>
</evidence>
<dbReference type="Gene3D" id="3.90.1150.10">
    <property type="entry name" value="Aspartate Aminotransferase, domain 1"/>
    <property type="match status" value="1"/>
</dbReference>
<dbReference type="EMBL" id="JR042325">
    <property type="protein sequence ID" value="AEY59596.1"/>
    <property type="molecule type" value="mRNA"/>
</dbReference>
<dbReference type="Pfam" id="PF01053">
    <property type="entry name" value="Cys_Met_Meta_PP"/>
    <property type="match status" value="1"/>
</dbReference>
<protein>
    <recommendedName>
        <fullName evidence="3">cystathionine gamma-lyase</fullName>
        <ecNumber evidence="3">4.4.1.1</ecNumber>
    </recommendedName>
    <alternativeName>
        <fullName evidence="6">Gamma-cystathionase</fullName>
    </alternativeName>
</protein>
<comment type="pathway">
    <text evidence="2">Amino-acid biosynthesis; L-cysteine biosynthesis; L-cysteine from L-homocysteine and L-serine: step 2/2.</text>
</comment>
<dbReference type="PANTHER" id="PTHR11808:SF15">
    <property type="entry name" value="CYSTATHIONINE GAMMA-LYASE"/>
    <property type="match status" value="1"/>
</dbReference>
<dbReference type="SUPFAM" id="SSF53383">
    <property type="entry name" value="PLP-dependent transferases"/>
    <property type="match status" value="1"/>
</dbReference>
<accession>V9IGJ6</accession>
<keyword evidence="4 7" id="KW-0663">Pyridoxal phosphate</keyword>
<name>V9IGJ6_APICE</name>
<evidence type="ECO:0000256" key="5">
    <source>
        <dbReference type="ARBA" id="ARBA00023192"/>
    </source>
</evidence>
<evidence type="ECO:0000256" key="1">
    <source>
        <dbReference type="ARBA" id="ARBA00001933"/>
    </source>
</evidence>
<dbReference type="AlphaFoldDB" id="V9IGJ6"/>
<evidence type="ECO:0000256" key="7">
    <source>
        <dbReference type="RuleBase" id="RU362118"/>
    </source>
</evidence>
<comment type="similarity">
    <text evidence="7">Belongs to the trans-sulfuration enzymes family.</text>
</comment>
<comment type="cofactor">
    <cofactor evidence="1 7">
        <name>pyridoxal 5'-phosphate</name>
        <dbReference type="ChEBI" id="CHEBI:597326"/>
    </cofactor>
</comment>
<dbReference type="GO" id="GO:0005737">
    <property type="term" value="C:cytoplasm"/>
    <property type="evidence" value="ECO:0007669"/>
    <property type="project" value="TreeGrafter"/>
</dbReference>
<dbReference type="GO" id="GO:0030170">
    <property type="term" value="F:pyridoxal phosphate binding"/>
    <property type="evidence" value="ECO:0007669"/>
    <property type="project" value="InterPro"/>
</dbReference>
<evidence type="ECO:0000256" key="2">
    <source>
        <dbReference type="ARBA" id="ARBA00005038"/>
    </source>
</evidence>
<keyword evidence="5" id="KW-0198">Cysteine biosynthesis</keyword>
<dbReference type="InterPro" id="IPR000277">
    <property type="entry name" value="Cys/Met-Metab_PyrdxlP-dep_enz"/>
</dbReference>
<evidence type="ECO:0000256" key="3">
    <source>
        <dbReference type="ARBA" id="ARBA00012085"/>
    </source>
</evidence>
<dbReference type="EC" id="4.4.1.1" evidence="3"/>
<evidence type="ECO:0000256" key="4">
    <source>
        <dbReference type="ARBA" id="ARBA00022898"/>
    </source>
</evidence>
<proteinExistence type="evidence at transcript level"/>
<evidence type="ECO:0000313" key="8">
    <source>
        <dbReference type="EMBL" id="AEY59596.1"/>
    </source>
</evidence>
<reference evidence="8" key="1">
    <citation type="submission" date="2011-11" db="EMBL/GenBank/DDBJ databases">
        <title>Decoding the brain transcriptome of the Eastern honeybee (Apis cerana) based on pyrosequencing.</title>
        <authorList>
            <person name="Sun L."/>
            <person name="Zheng H."/>
            <person name="Wang Y."/>
            <person name="Xie X."/>
            <person name="Zhu Y."/>
            <person name="Gu W."/>
            <person name="Wang S."/>
        </authorList>
    </citation>
    <scope>NUCLEOTIDE SEQUENCE</scope>
    <source>
        <tissue evidence="8">Brain</tissue>
    </source>
</reference>
<dbReference type="GO" id="GO:0004123">
    <property type="term" value="F:cystathionine gamma-lyase activity"/>
    <property type="evidence" value="ECO:0007669"/>
    <property type="project" value="TreeGrafter"/>
</dbReference>
<dbReference type="GO" id="GO:0019343">
    <property type="term" value="P:cysteine biosynthetic process via cystathionine"/>
    <property type="evidence" value="ECO:0007669"/>
    <property type="project" value="TreeGrafter"/>
</dbReference>
<sequence length="83" mass="9118">MVSFYLKGDSSKFLKALKIFTLAESLGGYESLAELPSVMTHASIPEETKEMLGINDKLIRLSVGLETERDILADLDQALKASQ</sequence>
<dbReference type="PANTHER" id="PTHR11808">
    <property type="entry name" value="TRANS-SULFURATION ENZYME FAMILY MEMBER"/>
    <property type="match status" value="1"/>
</dbReference>
<dbReference type="GO" id="GO:0019346">
    <property type="term" value="P:transsulfuration"/>
    <property type="evidence" value="ECO:0007669"/>
    <property type="project" value="InterPro"/>
</dbReference>
<dbReference type="InterPro" id="IPR015424">
    <property type="entry name" value="PyrdxlP-dep_Trfase"/>
</dbReference>
<keyword evidence="5" id="KW-0028">Amino-acid biosynthesis</keyword>
<gene>
    <name evidence="8" type="ORF">ACCB03532</name>
</gene>
<keyword evidence="8" id="KW-0456">Lyase</keyword>
<organism evidence="8">
    <name type="scientific">Apis cerana</name>
    <name type="common">Indian honeybee</name>
    <dbReference type="NCBI Taxonomy" id="7461"/>
    <lineage>
        <taxon>Eukaryota</taxon>
        <taxon>Metazoa</taxon>
        <taxon>Ecdysozoa</taxon>
        <taxon>Arthropoda</taxon>
        <taxon>Hexapoda</taxon>
        <taxon>Insecta</taxon>
        <taxon>Pterygota</taxon>
        <taxon>Neoptera</taxon>
        <taxon>Endopterygota</taxon>
        <taxon>Hymenoptera</taxon>
        <taxon>Apocrita</taxon>
        <taxon>Aculeata</taxon>
        <taxon>Apoidea</taxon>
        <taxon>Anthophila</taxon>
        <taxon>Apidae</taxon>
        <taxon>Apis</taxon>
    </lineage>
</organism>
<dbReference type="InterPro" id="IPR015422">
    <property type="entry name" value="PyrdxlP-dep_Trfase_small"/>
</dbReference>